<dbReference type="Proteomes" id="UP000747110">
    <property type="component" value="Unassembled WGS sequence"/>
</dbReference>
<gene>
    <name evidence="1" type="ORF">Vretifemale_1657</name>
    <name evidence="2" type="ORF">Vretimale_4093</name>
</gene>
<protein>
    <submittedName>
        <fullName evidence="1">Uncharacterized protein</fullName>
    </submittedName>
</protein>
<name>A0A8J4FDZ7_9CHLO</name>
<evidence type="ECO:0000313" key="1">
    <source>
        <dbReference type="EMBL" id="GIL71013.1"/>
    </source>
</evidence>
<dbReference type="AlphaFoldDB" id="A0A8J4FDZ7"/>
<sequence length="259" mass="28171">MLVQNCYTSGAVAYERRSRPFISSARPPTPFQPVDQGNWRTSNHLLEASAAVVALTVILIPPSAHAFADTTDASKMPSVAFVHRQARGATTPLAPRNPLADLSAGLFGTGNDVAEERDPITPFTLYGTSFKKYLIEQLQGEKIISRSKGFTVNACVGAVEVTQETPQFQGLPTGDKALYAKNRVCRKSEGQDLKETCRSACESACTASLEIYGQQVTQESGFTLLASDKARMARSCTRNCSYECGKPGKAFDFVIPYRR</sequence>
<comment type="caution">
    <text evidence="1">The sequence shown here is derived from an EMBL/GenBank/DDBJ whole genome shotgun (WGS) entry which is preliminary data.</text>
</comment>
<dbReference type="EMBL" id="BNCQ01000005">
    <property type="protein sequence ID" value="GIL98718.1"/>
    <property type="molecule type" value="Genomic_DNA"/>
</dbReference>
<evidence type="ECO:0000313" key="2">
    <source>
        <dbReference type="EMBL" id="GIL98718.1"/>
    </source>
</evidence>
<organism evidence="1 3">
    <name type="scientific">Volvox reticuliferus</name>
    <dbReference type="NCBI Taxonomy" id="1737510"/>
    <lineage>
        <taxon>Eukaryota</taxon>
        <taxon>Viridiplantae</taxon>
        <taxon>Chlorophyta</taxon>
        <taxon>core chlorophytes</taxon>
        <taxon>Chlorophyceae</taxon>
        <taxon>CS clade</taxon>
        <taxon>Chlamydomonadales</taxon>
        <taxon>Volvocaceae</taxon>
        <taxon>Volvox</taxon>
    </lineage>
</organism>
<evidence type="ECO:0000313" key="3">
    <source>
        <dbReference type="Proteomes" id="UP000747110"/>
    </source>
</evidence>
<proteinExistence type="predicted"/>
<dbReference type="OrthoDB" id="534691at2759"/>
<accession>A0A8J4FDZ7</accession>
<dbReference type="Proteomes" id="UP000722791">
    <property type="component" value="Unassembled WGS sequence"/>
</dbReference>
<keyword evidence="3" id="KW-1185">Reference proteome</keyword>
<reference evidence="1" key="1">
    <citation type="journal article" date="2021" name="Proc. Natl. Acad. Sci. U.S.A.">
        <title>Three genomes in the algal genus Volvox reveal the fate of a haploid sex-determining region after a transition to homothallism.</title>
        <authorList>
            <person name="Yamamoto K."/>
            <person name="Hamaji T."/>
            <person name="Kawai-Toyooka H."/>
            <person name="Matsuzaki R."/>
            <person name="Takahashi F."/>
            <person name="Nishimura Y."/>
            <person name="Kawachi M."/>
            <person name="Noguchi H."/>
            <person name="Minakuchi Y."/>
            <person name="Umen J.G."/>
            <person name="Toyoda A."/>
            <person name="Nozaki H."/>
        </authorList>
    </citation>
    <scope>NUCLEOTIDE SEQUENCE</scope>
    <source>
        <strain evidence="2">NIES-3785</strain>
        <strain evidence="1">NIES-3786</strain>
    </source>
</reference>
<dbReference type="EMBL" id="BNCP01000002">
    <property type="protein sequence ID" value="GIL71013.1"/>
    <property type="molecule type" value="Genomic_DNA"/>
</dbReference>